<proteinExistence type="predicted"/>
<accession>A0A481ZCW6</accession>
<gene>
    <name evidence="1" type="ORF">LCPAC404_00190</name>
</gene>
<dbReference type="EMBL" id="MK500594">
    <property type="protein sequence ID" value="QBK93315.1"/>
    <property type="molecule type" value="Genomic_DNA"/>
</dbReference>
<organism evidence="1">
    <name type="scientific">Pithovirus LCPAC404</name>
    <dbReference type="NCBI Taxonomy" id="2506597"/>
    <lineage>
        <taxon>Viruses</taxon>
        <taxon>Pithoviruses</taxon>
    </lineage>
</organism>
<protein>
    <submittedName>
        <fullName evidence="1">Uncharacterized protein</fullName>
    </submittedName>
</protein>
<name>A0A481ZCW6_9VIRU</name>
<reference evidence="1" key="1">
    <citation type="journal article" date="2019" name="MBio">
        <title>Virus Genomes from Deep Sea Sediments Expand the Ocean Megavirome and Support Independent Origins of Viral Gigantism.</title>
        <authorList>
            <person name="Backstrom D."/>
            <person name="Yutin N."/>
            <person name="Jorgensen S.L."/>
            <person name="Dharamshi J."/>
            <person name="Homa F."/>
            <person name="Zaremba-Niedwiedzka K."/>
            <person name="Spang A."/>
            <person name="Wolf Y.I."/>
            <person name="Koonin E.V."/>
            <person name="Ettema T.J."/>
        </authorList>
    </citation>
    <scope>NUCLEOTIDE SEQUENCE</scope>
</reference>
<sequence>MMTDSTAIVLPISGSIQVYQARSSTKISYVSTILGSINDIATDDKLICYLYEHECILITNLDASYSMNNVSVVDRFYCSVFTKVITGIDYFGTPLYGNWFKTFLDTNTNKIFNINYFALNEIAAYTKRSVALTFATHGCVLNYVEEKKPEKLNITVLPEDEEIVEFIDSIPEVTIRLKKHSYPEQLC</sequence>
<evidence type="ECO:0000313" key="1">
    <source>
        <dbReference type="EMBL" id="QBK93315.1"/>
    </source>
</evidence>